<proteinExistence type="predicted"/>
<sequence length="165" mass="16774">MERDLPTGTAVVGATQAAVVVPDVIAEVRGAAEHDGAGLDRALDDGTALIHKVVAPALYGRGLQVTAYWVRDRLAATVPRDPAKTAGSDLASASNAAPDLTPLSWSPGPAPVTTAHRDAPTPAWVASTPPIGASKGRPRRGFPRTDTGRRVAGPPVSDPGAQAPA</sequence>
<gene>
    <name evidence="2" type="ORF">GCM10023205_27050</name>
</gene>
<evidence type="ECO:0000313" key="2">
    <source>
        <dbReference type="EMBL" id="GAA4961991.1"/>
    </source>
</evidence>
<dbReference type="EMBL" id="BAABHS010000008">
    <property type="protein sequence ID" value="GAA4961991.1"/>
    <property type="molecule type" value="Genomic_DNA"/>
</dbReference>
<evidence type="ECO:0000256" key="1">
    <source>
        <dbReference type="SAM" id="MobiDB-lite"/>
    </source>
</evidence>
<name>A0ABP9H5N9_9ACTN</name>
<evidence type="ECO:0000313" key="3">
    <source>
        <dbReference type="Proteomes" id="UP001500466"/>
    </source>
</evidence>
<reference evidence="3" key="1">
    <citation type="journal article" date="2019" name="Int. J. Syst. Evol. Microbiol.">
        <title>The Global Catalogue of Microorganisms (GCM) 10K type strain sequencing project: providing services to taxonomists for standard genome sequencing and annotation.</title>
        <authorList>
            <consortium name="The Broad Institute Genomics Platform"/>
            <consortium name="The Broad Institute Genome Sequencing Center for Infectious Disease"/>
            <person name="Wu L."/>
            <person name="Ma J."/>
        </authorList>
    </citation>
    <scope>NUCLEOTIDE SEQUENCE [LARGE SCALE GENOMIC DNA]</scope>
    <source>
        <strain evidence="3">JCM 17986</strain>
    </source>
</reference>
<comment type="caution">
    <text evidence="2">The sequence shown here is derived from an EMBL/GenBank/DDBJ whole genome shotgun (WGS) entry which is preliminary data.</text>
</comment>
<feature type="region of interest" description="Disordered" evidence="1">
    <location>
        <begin position="80"/>
        <end position="165"/>
    </location>
</feature>
<dbReference type="Proteomes" id="UP001500466">
    <property type="component" value="Unassembled WGS sequence"/>
</dbReference>
<protein>
    <submittedName>
        <fullName evidence="2">Uncharacterized protein</fullName>
    </submittedName>
</protein>
<organism evidence="2 3">
    <name type="scientific">Yinghuangia aomiensis</name>
    <dbReference type="NCBI Taxonomy" id="676205"/>
    <lineage>
        <taxon>Bacteria</taxon>
        <taxon>Bacillati</taxon>
        <taxon>Actinomycetota</taxon>
        <taxon>Actinomycetes</taxon>
        <taxon>Kitasatosporales</taxon>
        <taxon>Streptomycetaceae</taxon>
        <taxon>Yinghuangia</taxon>
    </lineage>
</organism>
<accession>A0ABP9H5N9</accession>
<keyword evidence="3" id="KW-1185">Reference proteome</keyword>